<dbReference type="RefSeq" id="WP_173414301.1">
    <property type="nucleotide sequence ID" value="NZ_CP054139.1"/>
</dbReference>
<proteinExistence type="predicted"/>
<evidence type="ECO:0000259" key="2">
    <source>
        <dbReference type="Pfam" id="PF12969"/>
    </source>
</evidence>
<dbReference type="Gene3D" id="3.10.620.30">
    <property type="match status" value="1"/>
</dbReference>
<dbReference type="AlphaFoldDB" id="A0A7D4QRJ1"/>
<evidence type="ECO:0000256" key="1">
    <source>
        <dbReference type="SAM" id="SignalP"/>
    </source>
</evidence>
<evidence type="ECO:0000313" key="3">
    <source>
        <dbReference type="EMBL" id="QKJ29609.1"/>
    </source>
</evidence>
<organism evidence="3 4">
    <name type="scientific">Mucilaginibacter mali</name>
    <dbReference type="NCBI Taxonomy" id="2740462"/>
    <lineage>
        <taxon>Bacteria</taxon>
        <taxon>Pseudomonadati</taxon>
        <taxon>Bacteroidota</taxon>
        <taxon>Sphingobacteriia</taxon>
        <taxon>Sphingobacteriales</taxon>
        <taxon>Sphingobacteriaceae</taxon>
        <taxon>Mucilaginibacter</taxon>
    </lineage>
</organism>
<reference evidence="3 4" key="1">
    <citation type="submission" date="2020-05" db="EMBL/GenBank/DDBJ databases">
        <title>Mucilaginibacter mali sp. nov.</title>
        <authorList>
            <person name="Kim H.S."/>
            <person name="Lee K.C."/>
            <person name="Suh M.K."/>
            <person name="Kim J.-S."/>
            <person name="Han K.-I."/>
            <person name="Eom M.K."/>
            <person name="Shin Y.K."/>
            <person name="Lee J.-S."/>
        </authorList>
    </citation>
    <scope>NUCLEOTIDE SEQUENCE [LARGE SCALE GENOMIC DNA]</scope>
    <source>
        <strain evidence="3 4">G2-14</strain>
    </source>
</reference>
<feature type="chain" id="PRO_5028913569" evidence="1">
    <location>
        <begin position="20"/>
        <end position="636"/>
    </location>
</feature>
<dbReference type="InterPro" id="IPR038765">
    <property type="entry name" value="Papain-like_cys_pep_sf"/>
</dbReference>
<accession>A0A7D4QRJ1</accession>
<dbReference type="KEGG" id="mmab:HQ865_07540"/>
<keyword evidence="1" id="KW-0732">Signal</keyword>
<dbReference type="EMBL" id="CP054139">
    <property type="protein sequence ID" value="QKJ29609.1"/>
    <property type="molecule type" value="Genomic_DNA"/>
</dbReference>
<evidence type="ECO:0000313" key="4">
    <source>
        <dbReference type="Proteomes" id="UP000505355"/>
    </source>
</evidence>
<feature type="signal peptide" evidence="1">
    <location>
        <begin position="1"/>
        <end position="19"/>
    </location>
</feature>
<protein>
    <submittedName>
        <fullName evidence="3">DUF3857 domain-containing protein</fullName>
    </submittedName>
</protein>
<dbReference type="Gene3D" id="2.60.40.3140">
    <property type="match status" value="1"/>
</dbReference>
<dbReference type="Gene3D" id="2.60.120.1130">
    <property type="match status" value="1"/>
</dbReference>
<feature type="domain" description="DUF3857" evidence="2">
    <location>
        <begin position="57"/>
        <end position="215"/>
    </location>
</feature>
<dbReference type="InterPro" id="IPR024618">
    <property type="entry name" value="DUF3857"/>
</dbReference>
<keyword evidence="4" id="KW-1185">Reference proteome</keyword>
<dbReference type="Proteomes" id="UP000505355">
    <property type="component" value="Chromosome"/>
</dbReference>
<gene>
    <name evidence="3" type="ORF">HQ865_07540</name>
</gene>
<dbReference type="Pfam" id="PF12969">
    <property type="entry name" value="DUF3857"/>
    <property type="match status" value="1"/>
</dbReference>
<sequence length="636" mass="71883">MRAFLLLAGACLYFISARAQQNYDASLIPQPLLAYSSAVIRYSDQEIEVKDLDNTIYHIKEAITILNKNGDQHAEIGVWHNKSCTIRYIKGAVYNSAGKLTGKFAEKDFEDASAASNSSLFEDSRVKHYQPAVIDYPYTVEYEYEVRSKQTLNFYDWEPNPGTGVSVEKSYFSFTAKPGFKINYKEINSPNPVEISTNKEGLKTYAWHLGNLKSVKYEPYSPDASKYLTMVKIAPEKFSYEGIGGSFTNWQELGKWIYDKLLLNRDKLPDETVANMKQLTAGITDPKLKAKKIYEYMQQKTRYVSIQVGIGGYQPFLASDVDQSSYGDCKALVNYTHALLKAVDIESWYCVVKSGSKKKSFMTDFASMDQGDHVILCVPFKSDTTWLECTSQTIPFGFLGDFTDDRWVLACTPNGGKLMHTPKYTAAANITSRKADLNIDAAGELSGTMITKFGGTDYDVRDSFIDEAYTEQLKGIKAAYPISNLDIEKLEFTKAKSTEAVTTENIKLKAREFASLNSGKYYFKVNLANRINHVPDEVRNRNTDVYINRGYVEEDEISYTLPVGYHSDKSLLNKSIEKPFGKYTVSMQVNGQHLVYKRHLQMNDGTYSKDNYQDLVDFYQAVADADSYTVALVKNN</sequence>
<dbReference type="SUPFAM" id="SSF54001">
    <property type="entry name" value="Cysteine proteinases"/>
    <property type="match status" value="1"/>
</dbReference>
<name>A0A7D4QRJ1_9SPHI</name>